<feature type="region of interest" description="Disordered" evidence="1">
    <location>
        <begin position="182"/>
        <end position="239"/>
    </location>
</feature>
<feature type="transmembrane region" description="Helical" evidence="2">
    <location>
        <begin position="86"/>
        <end position="107"/>
    </location>
</feature>
<dbReference type="EMBL" id="CP028858">
    <property type="protein sequence ID" value="AWB27285.1"/>
    <property type="molecule type" value="Genomic_DNA"/>
</dbReference>
<feature type="transmembrane region" description="Helical" evidence="2">
    <location>
        <begin position="119"/>
        <end position="143"/>
    </location>
</feature>
<dbReference type="KEGG" id="harc:HARCEL1_06005"/>
<proteinExistence type="predicted"/>
<keyword evidence="2" id="KW-0472">Membrane</keyword>
<reference evidence="5 6" key="1">
    <citation type="submission" date="2018-04" db="EMBL/GenBank/DDBJ databases">
        <title>Halococcoides cellulosivorans gen. nov., sp. nov., an extremely halophilic cellulose-utilizing haloarchaeon from hypersaline lakes.</title>
        <authorList>
            <person name="Sorokin D.Y."/>
            <person name="Toshchakov S.V."/>
            <person name="Samarov N.I."/>
            <person name="Korzhenkov A."/>
            <person name="Kublanov I.V."/>
        </authorList>
    </citation>
    <scope>NUCLEOTIDE SEQUENCE [LARGE SCALE GENOMIC DNA]</scope>
    <source>
        <strain evidence="5 6">HArcel1</strain>
    </source>
</reference>
<name>A0A2R4X0H8_9EURY</name>
<organism evidence="5 6">
    <name type="scientific">Halococcoides cellulosivorans</name>
    <dbReference type="NCBI Taxonomy" id="1679096"/>
    <lineage>
        <taxon>Archaea</taxon>
        <taxon>Methanobacteriati</taxon>
        <taxon>Methanobacteriota</taxon>
        <taxon>Stenosarchaea group</taxon>
        <taxon>Halobacteria</taxon>
        <taxon>Halobacteriales</taxon>
        <taxon>Haloarculaceae</taxon>
        <taxon>Halococcoides</taxon>
    </lineage>
</organism>
<feature type="domain" description="Cell division protein A C-terminal" evidence="4">
    <location>
        <begin position="242"/>
        <end position="278"/>
    </location>
</feature>
<sequence>MASLEAVYRGDVRMPVAAHRILAGVAVVLVGGVAVVVAMALATTGLGNDALGLTGARRLAGAIGGVAVLVMIVGGFVALPAARETLVGAALGVTVALVGVALFVVVYPTHWLSATLPTFLTVSVFVAGTILTLWSLFVAVATFQTRQHPGGSARLRVTETGRVELTETPDCGAFGGIGLFGMGEDEVEPQNRPGTPGGAAPDGGTNARAGADADRSAASGPTAPTSETGPTDAATHASGGPDRYCGTCTHFRYDNGTTPVCGFHERRLDDLDPCPEFDR</sequence>
<feature type="compositionally biased region" description="Low complexity" evidence="1">
    <location>
        <begin position="202"/>
        <end position="220"/>
    </location>
</feature>
<dbReference type="GeneID" id="36512042"/>
<dbReference type="InterPro" id="IPR055563">
    <property type="entry name" value="CdpA_N"/>
</dbReference>
<evidence type="ECO:0000256" key="2">
    <source>
        <dbReference type="SAM" id="Phobius"/>
    </source>
</evidence>
<accession>A0A2R4X0H8</accession>
<evidence type="ECO:0000256" key="1">
    <source>
        <dbReference type="SAM" id="MobiDB-lite"/>
    </source>
</evidence>
<dbReference type="Proteomes" id="UP000244727">
    <property type="component" value="Chromosome"/>
</dbReference>
<feature type="transmembrane region" description="Helical" evidence="2">
    <location>
        <begin position="21"/>
        <end position="47"/>
    </location>
</feature>
<evidence type="ECO:0000259" key="3">
    <source>
        <dbReference type="Pfam" id="PF23600"/>
    </source>
</evidence>
<dbReference type="InterPro" id="IPR055564">
    <property type="entry name" value="CdpA_C"/>
</dbReference>
<evidence type="ECO:0000313" key="5">
    <source>
        <dbReference type="EMBL" id="AWB27285.1"/>
    </source>
</evidence>
<evidence type="ECO:0000259" key="4">
    <source>
        <dbReference type="Pfam" id="PF23601"/>
    </source>
</evidence>
<feature type="domain" description="Cell division protein A N-terminal" evidence="3">
    <location>
        <begin position="3"/>
        <end position="149"/>
    </location>
</feature>
<evidence type="ECO:0000313" key="6">
    <source>
        <dbReference type="Proteomes" id="UP000244727"/>
    </source>
</evidence>
<dbReference type="Pfam" id="PF23600">
    <property type="entry name" value="CdpA_N"/>
    <property type="match status" value="1"/>
</dbReference>
<protein>
    <submittedName>
        <fullName evidence="5">Uncharacterized protein</fullName>
    </submittedName>
</protein>
<keyword evidence="2" id="KW-0812">Transmembrane</keyword>
<keyword evidence="2" id="KW-1133">Transmembrane helix</keyword>
<gene>
    <name evidence="5" type="ORF">HARCEL1_06005</name>
</gene>
<dbReference type="AlphaFoldDB" id="A0A2R4X0H8"/>
<keyword evidence="6" id="KW-1185">Reference proteome</keyword>
<dbReference type="RefSeq" id="WP_108381654.1">
    <property type="nucleotide sequence ID" value="NZ_CP028858.1"/>
</dbReference>
<feature type="transmembrane region" description="Helical" evidence="2">
    <location>
        <begin position="59"/>
        <end position="79"/>
    </location>
</feature>
<dbReference type="Pfam" id="PF23601">
    <property type="entry name" value="CdpA_C"/>
    <property type="match status" value="1"/>
</dbReference>